<dbReference type="AlphaFoldDB" id="A0A0F9EVZ3"/>
<reference evidence="1" key="1">
    <citation type="journal article" date="2015" name="Nature">
        <title>Complex archaea that bridge the gap between prokaryotes and eukaryotes.</title>
        <authorList>
            <person name="Spang A."/>
            <person name="Saw J.H."/>
            <person name="Jorgensen S.L."/>
            <person name="Zaremba-Niedzwiedzka K."/>
            <person name="Martijn J."/>
            <person name="Lind A.E."/>
            <person name="van Eijk R."/>
            <person name="Schleper C."/>
            <person name="Guy L."/>
            <person name="Ettema T.J."/>
        </authorList>
    </citation>
    <scope>NUCLEOTIDE SEQUENCE</scope>
</reference>
<sequence>MVNCYYITGESIDAGVYKPGKTFQRRTYDRVRKYNEGPHTNPVLVLNEYHFSSVRAVEILENHIKSYFLKNRRPAKAPNTGKKEVMDIKYDILIAEVEKYINDNLSKELTRKQQHESIQFGNLFEN</sequence>
<comment type="caution">
    <text evidence="1">The sequence shown here is derived from an EMBL/GenBank/DDBJ whole genome shotgun (WGS) entry which is preliminary data.</text>
</comment>
<name>A0A0F9EVZ3_9ZZZZ</name>
<gene>
    <name evidence="1" type="ORF">LCGC14_2380010</name>
</gene>
<evidence type="ECO:0000313" key="1">
    <source>
        <dbReference type="EMBL" id="KKL27953.1"/>
    </source>
</evidence>
<protein>
    <submittedName>
        <fullName evidence="1">Uncharacterized protein</fullName>
    </submittedName>
</protein>
<proteinExistence type="predicted"/>
<accession>A0A0F9EVZ3</accession>
<organism evidence="1">
    <name type="scientific">marine sediment metagenome</name>
    <dbReference type="NCBI Taxonomy" id="412755"/>
    <lineage>
        <taxon>unclassified sequences</taxon>
        <taxon>metagenomes</taxon>
        <taxon>ecological metagenomes</taxon>
    </lineage>
</organism>
<dbReference type="EMBL" id="LAZR01035272">
    <property type="protein sequence ID" value="KKL27953.1"/>
    <property type="molecule type" value="Genomic_DNA"/>
</dbReference>